<keyword evidence="2" id="KW-0472">Membrane</keyword>
<proteinExistence type="predicted"/>
<keyword evidence="5" id="KW-1185">Reference proteome</keyword>
<dbReference type="OrthoDB" id="15218at2"/>
<protein>
    <recommendedName>
        <fullName evidence="3">Peptidase M56 domain-containing protein</fullName>
    </recommendedName>
</protein>
<evidence type="ECO:0000313" key="5">
    <source>
        <dbReference type="Proteomes" id="UP000321436"/>
    </source>
</evidence>
<dbReference type="InterPro" id="IPR008756">
    <property type="entry name" value="Peptidase_M56"/>
</dbReference>
<accession>A0A512RK97</accession>
<dbReference type="InterPro" id="IPR052173">
    <property type="entry name" value="Beta-lactam_resp_regulator"/>
</dbReference>
<feature type="transmembrane region" description="Helical" evidence="2">
    <location>
        <begin position="20"/>
        <end position="36"/>
    </location>
</feature>
<keyword evidence="2" id="KW-1133">Transmembrane helix</keyword>
<evidence type="ECO:0000313" key="4">
    <source>
        <dbReference type="EMBL" id="GEP96146.1"/>
    </source>
</evidence>
<sequence>MQWMNNEILQAICRTFLHSLWQGMIAAILAGLVLAFTRRTAARTRYNLLGSILLLSLLAAGFTFYLESNTAAGTASGGPYIIVAAPSATSSIAHPGDILLQYMNAHAGLIMLVWLIVFMFRCCRLMSGFYHIRRIRQEASPATAEWSERMRDLAEQLGISQTVRLLETARAQVPFTLGVLKPCIYVPLGLLAQLPADQVETILLHELAHIRRKDYLVNILQNFSDTIFFFNPAMLWISALLREEREACCDDIVVAHTPHQSSYLHALVAFEERAAGIHPGIALMEKQHHLLNRVKRLLTRENKKLSIMEKSILMLGILAVTAFSFIPASKDSVNPVWRSEKLTQTADKLIDTVPARKSKEIRIDTVYTRNHHKKDKSPKQVVFHADSAKDQVVVFHADTVHLKHQVYHVDTAHVKYKVHYTTDTVSHTYRTTYSNEYTVLSIDSTRPKITIYAEKPIKLDTAPVYKVVTMSAPKITLYSPQKTIVLQANPAPAPKLKLKPKPAAAPKQIKKPEPAATPKPQPAKEPKAKKPSKYEPVLPAALLKTMNIGKPQEEC</sequence>
<comment type="caution">
    <text evidence="4">The sequence shown here is derived from an EMBL/GenBank/DDBJ whole genome shotgun (WGS) entry which is preliminary data.</text>
</comment>
<feature type="domain" description="Peptidase M56" evidence="3">
    <location>
        <begin position="32"/>
        <end position="295"/>
    </location>
</feature>
<evidence type="ECO:0000259" key="3">
    <source>
        <dbReference type="Pfam" id="PF05569"/>
    </source>
</evidence>
<dbReference type="Gene3D" id="3.30.2010.10">
    <property type="entry name" value="Metalloproteases ('zincins'), catalytic domain"/>
    <property type="match status" value="1"/>
</dbReference>
<feature type="region of interest" description="Disordered" evidence="1">
    <location>
        <begin position="495"/>
        <end position="536"/>
    </location>
</feature>
<organism evidence="4 5">
    <name type="scientific">Chitinophaga cymbidii</name>
    <dbReference type="NCBI Taxonomy" id="1096750"/>
    <lineage>
        <taxon>Bacteria</taxon>
        <taxon>Pseudomonadati</taxon>
        <taxon>Bacteroidota</taxon>
        <taxon>Chitinophagia</taxon>
        <taxon>Chitinophagales</taxon>
        <taxon>Chitinophagaceae</taxon>
        <taxon>Chitinophaga</taxon>
    </lineage>
</organism>
<evidence type="ECO:0000256" key="2">
    <source>
        <dbReference type="SAM" id="Phobius"/>
    </source>
</evidence>
<reference evidence="4 5" key="1">
    <citation type="submission" date="2019-07" db="EMBL/GenBank/DDBJ databases">
        <title>Whole genome shotgun sequence of Chitinophaga cymbidii NBRC 109752.</title>
        <authorList>
            <person name="Hosoyama A."/>
            <person name="Uohara A."/>
            <person name="Ohji S."/>
            <person name="Ichikawa N."/>
        </authorList>
    </citation>
    <scope>NUCLEOTIDE SEQUENCE [LARGE SCALE GENOMIC DNA]</scope>
    <source>
        <strain evidence="4 5">NBRC 109752</strain>
    </source>
</reference>
<evidence type="ECO:0000256" key="1">
    <source>
        <dbReference type="SAM" id="MobiDB-lite"/>
    </source>
</evidence>
<feature type="transmembrane region" description="Helical" evidence="2">
    <location>
        <begin position="312"/>
        <end position="329"/>
    </location>
</feature>
<dbReference type="AlphaFoldDB" id="A0A512RK97"/>
<dbReference type="PANTHER" id="PTHR34978:SF3">
    <property type="entry name" value="SLR0241 PROTEIN"/>
    <property type="match status" value="1"/>
</dbReference>
<dbReference type="RefSeq" id="WP_146861660.1">
    <property type="nucleotide sequence ID" value="NZ_BKAU01000002.1"/>
</dbReference>
<dbReference type="CDD" id="cd07341">
    <property type="entry name" value="M56_BlaR1_MecR1_like"/>
    <property type="match status" value="1"/>
</dbReference>
<feature type="transmembrane region" description="Helical" evidence="2">
    <location>
        <begin position="48"/>
        <end position="66"/>
    </location>
</feature>
<keyword evidence="2" id="KW-0812">Transmembrane</keyword>
<dbReference type="Proteomes" id="UP000321436">
    <property type="component" value="Unassembled WGS sequence"/>
</dbReference>
<dbReference type="EMBL" id="BKAU01000002">
    <property type="protein sequence ID" value="GEP96146.1"/>
    <property type="molecule type" value="Genomic_DNA"/>
</dbReference>
<feature type="transmembrane region" description="Helical" evidence="2">
    <location>
        <begin position="105"/>
        <end position="126"/>
    </location>
</feature>
<dbReference type="Pfam" id="PF05569">
    <property type="entry name" value="Peptidase_M56"/>
    <property type="match status" value="1"/>
</dbReference>
<dbReference type="PANTHER" id="PTHR34978">
    <property type="entry name" value="POSSIBLE SENSOR-TRANSDUCER PROTEIN BLAR"/>
    <property type="match status" value="1"/>
</dbReference>
<name>A0A512RK97_9BACT</name>
<gene>
    <name evidence="4" type="ORF">CCY01nite_24060</name>
</gene>